<name>A0ABQ1KAZ5_9GAMM</name>
<protein>
    <recommendedName>
        <fullName evidence="3">Preprotein translocase subunit YajC</fullName>
    </recommendedName>
</protein>
<sequence>MKWLIIIFIVMSLIGSVMWVMPTPRQRFQAQLRLRAKPLGLHVQLANLQLPRQRGEVEGETLSVPVYRMQRLNLNRDEKANWKGWQLFRGETLANEGLTEGWSWIKGERTLSDAAMSLLNQVLSQMPSDVIALESTPTHASAFWQEGEDEDLERIAEQLKTLIEQRV</sequence>
<dbReference type="RefSeq" id="WP_188746978.1">
    <property type="nucleotide sequence ID" value="NZ_BMIJ01000003.1"/>
</dbReference>
<keyword evidence="2" id="KW-1185">Reference proteome</keyword>
<proteinExistence type="predicted"/>
<accession>A0ABQ1KAZ5</accession>
<evidence type="ECO:0000313" key="1">
    <source>
        <dbReference type="EMBL" id="GGB90175.1"/>
    </source>
</evidence>
<gene>
    <name evidence="1" type="ORF">GCM10011352_15250</name>
</gene>
<dbReference type="EMBL" id="BMIJ01000003">
    <property type="protein sequence ID" value="GGB90175.1"/>
    <property type="molecule type" value="Genomic_DNA"/>
</dbReference>
<dbReference type="Proteomes" id="UP000629025">
    <property type="component" value="Unassembled WGS sequence"/>
</dbReference>
<comment type="caution">
    <text evidence="1">The sequence shown here is derived from an EMBL/GenBank/DDBJ whole genome shotgun (WGS) entry which is preliminary data.</text>
</comment>
<evidence type="ECO:0008006" key="3">
    <source>
        <dbReference type="Google" id="ProtNLM"/>
    </source>
</evidence>
<organism evidence="1 2">
    <name type="scientific">Marinobacterium zhoushanense</name>
    <dbReference type="NCBI Taxonomy" id="1679163"/>
    <lineage>
        <taxon>Bacteria</taxon>
        <taxon>Pseudomonadati</taxon>
        <taxon>Pseudomonadota</taxon>
        <taxon>Gammaproteobacteria</taxon>
        <taxon>Oceanospirillales</taxon>
        <taxon>Oceanospirillaceae</taxon>
        <taxon>Marinobacterium</taxon>
    </lineage>
</organism>
<evidence type="ECO:0000313" key="2">
    <source>
        <dbReference type="Proteomes" id="UP000629025"/>
    </source>
</evidence>
<reference evidence="2" key="1">
    <citation type="journal article" date="2019" name="Int. J. Syst. Evol. Microbiol.">
        <title>The Global Catalogue of Microorganisms (GCM) 10K type strain sequencing project: providing services to taxonomists for standard genome sequencing and annotation.</title>
        <authorList>
            <consortium name="The Broad Institute Genomics Platform"/>
            <consortium name="The Broad Institute Genome Sequencing Center for Infectious Disease"/>
            <person name="Wu L."/>
            <person name="Ma J."/>
        </authorList>
    </citation>
    <scope>NUCLEOTIDE SEQUENCE [LARGE SCALE GENOMIC DNA]</scope>
    <source>
        <strain evidence="2">CGMCC 1.15341</strain>
    </source>
</reference>